<feature type="compositionally biased region" description="Basic and acidic residues" evidence="2">
    <location>
        <begin position="244"/>
        <end position="271"/>
    </location>
</feature>
<feature type="region of interest" description="Disordered" evidence="2">
    <location>
        <begin position="202"/>
        <end position="224"/>
    </location>
</feature>
<dbReference type="InterPro" id="IPR020084">
    <property type="entry name" value="NUDIX_hydrolase_CS"/>
</dbReference>
<dbReference type="FunFam" id="3.90.79.10:FF:000016">
    <property type="entry name" value="ADP-sugar pyrophosphatase isoform X1"/>
    <property type="match status" value="1"/>
</dbReference>
<proteinExistence type="predicted"/>
<keyword evidence="3" id="KW-1133">Transmembrane helix</keyword>
<dbReference type="Pfam" id="PF00293">
    <property type="entry name" value="NUDIX"/>
    <property type="match status" value="1"/>
</dbReference>
<dbReference type="AlphaFoldDB" id="A0AAV1I9M4"/>
<organism evidence="5 6">
    <name type="scientific">Coccomyxa viridis</name>
    <dbReference type="NCBI Taxonomy" id="1274662"/>
    <lineage>
        <taxon>Eukaryota</taxon>
        <taxon>Viridiplantae</taxon>
        <taxon>Chlorophyta</taxon>
        <taxon>core chlorophytes</taxon>
        <taxon>Trebouxiophyceae</taxon>
        <taxon>Trebouxiophyceae incertae sedis</taxon>
        <taxon>Coccomyxaceae</taxon>
        <taxon>Coccomyxa</taxon>
    </lineage>
</organism>
<feature type="transmembrane region" description="Helical" evidence="3">
    <location>
        <begin position="505"/>
        <end position="526"/>
    </location>
</feature>
<evidence type="ECO:0000259" key="4">
    <source>
        <dbReference type="PROSITE" id="PS51462"/>
    </source>
</evidence>
<dbReference type="EMBL" id="CAUYUE010000008">
    <property type="protein sequence ID" value="CAK0783581.1"/>
    <property type="molecule type" value="Genomic_DNA"/>
</dbReference>
<evidence type="ECO:0000256" key="3">
    <source>
        <dbReference type="SAM" id="Phobius"/>
    </source>
</evidence>
<feature type="compositionally biased region" description="Basic and acidic residues" evidence="2">
    <location>
        <begin position="479"/>
        <end position="488"/>
    </location>
</feature>
<dbReference type="GO" id="GO:0047631">
    <property type="term" value="F:ADP-ribose diphosphatase activity"/>
    <property type="evidence" value="ECO:0007669"/>
    <property type="project" value="TreeGrafter"/>
</dbReference>
<feature type="region of interest" description="Disordered" evidence="2">
    <location>
        <begin position="326"/>
        <end position="389"/>
    </location>
</feature>
<reference evidence="5 6" key="1">
    <citation type="submission" date="2023-10" db="EMBL/GenBank/DDBJ databases">
        <authorList>
            <person name="Maclean D."/>
            <person name="Macfadyen A."/>
        </authorList>
    </citation>
    <scope>NUCLEOTIDE SEQUENCE [LARGE SCALE GENOMIC DNA]</scope>
</reference>
<feature type="compositionally biased region" description="Basic and acidic residues" evidence="2">
    <location>
        <begin position="462"/>
        <end position="471"/>
    </location>
</feature>
<keyword evidence="3" id="KW-0812">Transmembrane</keyword>
<evidence type="ECO:0000313" key="6">
    <source>
        <dbReference type="Proteomes" id="UP001314263"/>
    </source>
</evidence>
<dbReference type="PANTHER" id="PTHR11839:SF1">
    <property type="entry name" value="ADP-SUGAR PYROPHOSPHATASE"/>
    <property type="match status" value="1"/>
</dbReference>
<comment type="caution">
    <text evidence="5">The sequence shown here is derived from an EMBL/GenBank/DDBJ whole genome shotgun (WGS) entry which is preliminary data.</text>
</comment>
<dbReference type="Gene3D" id="3.90.79.10">
    <property type="entry name" value="Nucleoside Triphosphate Pyrophosphohydrolase"/>
    <property type="match status" value="1"/>
</dbReference>
<feature type="region of interest" description="Disordered" evidence="2">
    <location>
        <begin position="430"/>
        <end position="501"/>
    </location>
</feature>
<dbReference type="InterPro" id="IPR015797">
    <property type="entry name" value="NUDIX_hydrolase-like_dom_sf"/>
</dbReference>
<keyword evidence="3" id="KW-0472">Membrane</keyword>
<dbReference type="SUPFAM" id="SSF55811">
    <property type="entry name" value="Nudix"/>
    <property type="match status" value="1"/>
</dbReference>
<dbReference type="InterPro" id="IPR000086">
    <property type="entry name" value="NUDIX_hydrolase_dom"/>
</dbReference>
<feature type="region of interest" description="Disordered" evidence="2">
    <location>
        <begin position="240"/>
        <end position="271"/>
    </location>
</feature>
<evidence type="ECO:0000256" key="1">
    <source>
        <dbReference type="ARBA" id="ARBA00022801"/>
    </source>
</evidence>
<sequence length="530" mass="57243">MSRILSKKDFGPHGFRWLTLKRITYEDPRGRTRFWESAERTSRHGDVDGVAIITLVHSKEQPLKVILESQYRPTQGNHVIELPAGLIDTGETAAQAALRELKEETGYVGTVSEVSPVCYSDPGMTNANMQFAVVEVDADAPENRDVNPELEDGEFIETFLLPYDGLYDALVAKQTETGWDIDARLLLYADAIKRTELLAGLKPSRPPARATAASEGPATSSPCVADDLNCQDGLPKGLHVKTRKAADAHEQHRSSQHRAHEREANGHDAAHPDKHELIEETHQEGFIETDPSPAVLKTEFPPKLEPQLEECIKTQQESVDGEILLENEVPPGKNGHEAEKSPDMQWMRRRTDEGQSKGVGRSSIDLAAGLARSPQKARQGGDGDCDLDFNSGMFPSFRSASPTGGEASGSKDVFATPFDRQGSLITLEPMHADSGVPTGDHSASENSSHVVYCPQRAPSGKLPEDASHTRGAESSAANHRGEEKEASKKSPKAASASPDVGSQGMVFGAGVALGSVAGALLTYIGAMQRH</sequence>
<protein>
    <recommendedName>
        <fullName evidence="4">Nudix hydrolase domain-containing protein</fullName>
    </recommendedName>
</protein>
<gene>
    <name evidence="5" type="ORF">CVIRNUC_006780</name>
</gene>
<dbReference type="GO" id="GO:0019693">
    <property type="term" value="P:ribose phosphate metabolic process"/>
    <property type="evidence" value="ECO:0007669"/>
    <property type="project" value="TreeGrafter"/>
</dbReference>
<keyword evidence="1" id="KW-0378">Hydrolase</keyword>
<accession>A0AAV1I9M4</accession>
<dbReference type="PANTHER" id="PTHR11839">
    <property type="entry name" value="UDP/ADP-SUGAR PYROPHOSPHATASE"/>
    <property type="match status" value="1"/>
</dbReference>
<evidence type="ECO:0000313" key="5">
    <source>
        <dbReference type="EMBL" id="CAK0783581.1"/>
    </source>
</evidence>
<name>A0AAV1I9M4_9CHLO</name>
<dbReference type="GO" id="GO:0006753">
    <property type="term" value="P:nucleoside phosphate metabolic process"/>
    <property type="evidence" value="ECO:0007669"/>
    <property type="project" value="TreeGrafter"/>
</dbReference>
<keyword evidence="6" id="KW-1185">Reference proteome</keyword>
<dbReference type="PROSITE" id="PS00893">
    <property type="entry name" value="NUDIX_BOX"/>
    <property type="match status" value="1"/>
</dbReference>
<evidence type="ECO:0000256" key="2">
    <source>
        <dbReference type="SAM" id="MobiDB-lite"/>
    </source>
</evidence>
<dbReference type="PROSITE" id="PS51462">
    <property type="entry name" value="NUDIX"/>
    <property type="match status" value="1"/>
</dbReference>
<feature type="domain" description="Nudix hydrolase" evidence="4">
    <location>
        <begin position="45"/>
        <end position="188"/>
    </location>
</feature>
<dbReference type="Proteomes" id="UP001314263">
    <property type="component" value="Unassembled WGS sequence"/>
</dbReference>
<dbReference type="CDD" id="cd18888">
    <property type="entry name" value="NUDIX_ADPRase_Nudt5"/>
    <property type="match status" value="1"/>
</dbReference>
<dbReference type="GO" id="GO:0005634">
    <property type="term" value="C:nucleus"/>
    <property type="evidence" value="ECO:0007669"/>
    <property type="project" value="TreeGrafter"/>
</dbReference>